<evidence type="ECO:0000313" key="4">
    <source>
        <dbReference type="EMBL" id="MBC5738395.1"/>
    </source>
</evidence>
<dbReference type="EMBL" id="JACOPQ010000015">
    <property type="protein sequence ID" value="MBC5738395.1"/>
    <property type="molecule type" value="Genomic_DNA"/>
</dbReference>
<proteinExistence type="predicted"/>
<dbReference type="PROSITE" id="PS51932">
    <property type="entry name" value="BMV"/>
    <property type="match status" value="1"/>
</dbReference>
<evidence type="ECO:0000256" key="1">
    <source>
        <dbReference type="ARBA" id="ARBA00023587"/>
    </source>
</evidence>
<dbReference type="PANTHER" id="PTHR36539">
    <property type="entry name" value="ETHANOLAMINE UTILIZATION PROTEIN EUTN"/>
    <property type="match status" value="1"/>
</dbReference>
<dbReference type="PANTHER" id="PTHR36539:SF2">
    <property type="entry name" value="ETHANOLAMINE UTILIZATION PROTEIN"/>
    <property type="match status" value="1"/>
</dbReference>
<dbReference type="RefSeq" id="WP_155150178.1">
    <property type="nucleotide sequence ID" value="NZ_JACOPQ010000015.1"/>
</dbReference>
<dbReference type="InterPro" id="IPR004992">
    <property type="entry name" value="EutN_CcmL"/>
</dbReference>
<comment type="subcellular location">
    <subcellularLocation>
        <location evidence="1">Carboxysome</location>
    </subcellularLocation>
</comment>
<dbReference type="Pfam" id="PF03319">
    <property type="entry name" value="EutN_CcmL"/>
    <property type="match status" value="1"/>
</dbReference>
<dbReference type="GO" id="GO:0031470">
    <property type="term" value="C:carboxysome"/>
    <property type="evidence" value="ECO:0007669"/>
    <property type="project" value="UniProtKB-SubCell"/>
</dbReference>
<name>A0A8J6MDJ2_9FIRM</name>
<evidence type="ECO:0000256" key="3">
    <source>
        <dbReference type="ARBA" id="ARBA00024446"/>
    </source>
</evidence>
<dbReference type="AlphaFoldDB" id="A0A8J6MDJ2"/>
<dbReference type="InterPro" id="IPR036677">
    <property type="entry name" value="EutN_CcmL_sf"/>
</dbReference>
<keyword evidence="3" id="KW-1283">Bacterial microcompartment</keyword>
<reference evidence="4" key="1">
    <citation type="submission" date="2020-08" db="EMBL/GenBank/DDBJ databases">
        <title>Genome public.</title>
        <authorList>
            <person name="Liu C."/>
            <person name="Sun Q."/>
        </authorList>
    </citation>
    <scope>NUCLEOTIDE SEQUENCE</scope>
    <source>
        <strain evidence="4">NSJ-52</strain>
    </source>
</reference>
<evidence type="ECO:0000256" key="2">
    <source>
        <dbReference type="ARBA" id="ARBA00023669"/>
    </source>
</evidence>
<protein>
    <submittedName>
        <fullName evidence="4">EutN/CcmL family microcompartment protein</fullName>
    </submittedName>
</protein>
<dbReference type="SUPFAM" id="SSF159133">
    <property type="entry name" value="EutN/CcmL-like"/>
    <property type="match status" value="1"/>
</dbReference>
<sequence>MIVGVVTGNLWATKKSAALLGQAFLTVRAGEKSLVCADCVGAGEGDTVLVATGGAARVAAGREIPVDAAIVGIVDTES</sequence>
<organism evidence="4 5">
    <name type="scientific">Lawsonibacter faecis</name>
    <dbReference type="NCBI Taxonomy" id="2763052"/>
    <lineage>
        <taxon>Bacteria</taxon>
        <taxon>Bacillati</taxon>
        <taxon>Bacillota</taxon>
        <taxon>Clostridia</taxon>
        <taxon>Eubacteriales</taxon>
        <taxon>Oscillospiraceae</taxon>
        <taxon>Lawsonibacter</taxon>
    </lineage>
</organism>
<accession>A0A8J6MDJ2</accession>
<gene>
    <name evidence="4" type="ORF">H8S62_15395</name>
</gene>
<dbReference type="Proteomes" id="UP000607645">
    <property type="component" value="Unassembled WGS sequence"/>
</dbReference>
<comment type="caution">
    <text evidence="4">The sequence shown here is derived from an EMBL/GenBank/DDBJ whole genome shotgun (WGS) entry which is preliminary data.</text>
</comment>
<keyword evidence="2" id="KW-1282">Carboxysome</keyword>
<keyword evidence="5" id="KW-1185">Reference proteome</keyword>
<evidence type="ECO:0000313" key="5">
    <source>
        <dbReference type="Proteomes" id="UP000607645"/>
    </source>
</evidence>
<dbReference type="Gene3D" id="2.40.50.220">
    <property type="entry name" value="EutN/Ccml"/>
    <property type="match status" value="1"/>
</dbReference>